<protein>
    <submittedName>
        <fullName evidence="1">Uncharacterized protein</fullName>
    </submittedName>
</protein>
<accession>A0ABS8GBB7</accession>
<name>A0ABS8GBB7_9ALTE</name>
<organism evidence="1 2">
    <name type="scientific">Fluctibacter halophilus</name>
    <dbReference type="NCBI Taxonomy" id="226011"/>
    <lineage>
        <taxon>Bacteria</taxon>
        <taxon>Pseudomonadati</taxon>
        <taxon>Pseudomonadota</taxon>
        <taxon>Gammaproteobacteria</taxon>
        <taxon>Alteromonadales</taxon>
        <taxon>Alteromonadaceae</taxon>
        <taxon>Fluctibacter</taxon>
    </lineage>
</organism>
<sequence>MSNKIVLAGQSSQPLMRRLIQGLVSGTKHMSFLVKFKDHISSVGVIVAIVFSSLALLSNPKTPDLVVSSEVIDNLTTRVVVYNGGDGPCAGFKISYSNVYSFVEQIVQYQESALPNKKLDVNKQGETVIAFPARAPDKVGRCEQEKCKINGEFLAPNQAFALDFKKINTAQKAAVVNFLCYEDDASIRV</sequence>
<reference evidence="1 2" key="1">
    <citation type="submission" date="2021-10" db="EMBL/GenBank/DDBJ databases">
        <title>Draft genome of Aestuariibacter halophilus JC2043.</title>
        <authorList>
            <person name="Emsley S.A."/>
            <person name="Pfannmuller K.M."/>
            <person name="Ushijima B."/>
            <person name="Saw J.H."/>
            <person name="Videau P."/>
        </authorList>
    </citation>
    <scope>NUCLEOTIDE SEQUENCE [LARGE SCALE GENOMIC DNA]</scope>
    <source>
        <strain evidence="1 2">JC2043</strain>
    </source>
</reference>
<gene>
    <name evidence="1" type="ORF">LJ739_09715</name>
</gene>
<dbReference type="EMBL" id="JAJEWP010000002">
    <property type="protein sequence ID" value="MCC2616516.1"/>
    <property type="molecule type" value="Genomic_DNA"/>
</dbReference>
<keyword evidence="2" id="KW-1185">Reference proteome</keyword>
<comment type="caution">
    <text evidence="1">The sequence shown here is derived from an EMBL/GenBank/DDBJ whole genome shotgun (WGS) entry which is preliminary data.</text>
</comment>
<proteinExistence type="predicted"/>
<dbReference type="Proteomes" id="UP001520878">
    <property type="component" value="Unassembled WGS sequence"/>
</dbReference>
<evidence type="ECO:0000313" key="2">
    <source>
        <dbReference type="Proteomes" id="UP001520878"/>
    </source>
</evidence>
<dbReference type="RefSeq" id="WP_229159930.1">
    <property type="nucleotide sequence ID" value="NZ_JAJEWP010000002.1"/>
</dbReference>
<evidence type="ECO:0000313" key="1">
    <source>
        <dbReference type="EMBL" id="MCC2616516.1"/>
    </source>
</evidence>